<keyword evidence="1" id="KW-0812">Transmembrane</keyword>
<reference evidence="3 4" key="1">
    <citation type="submission" date="2019-06" db="EMBL/GenBank/DDBJ databases">
        <title>Sequencing the genomes of 1000 actinobacteria strains.</title>
        <authorList>
            <person name="Klenk H.-P."/>
        </authorList>
    </citation>
    <scope>NUCLEOTIDE SEQUENCE [LARGE SCALE GENOMIC DNA]</scope>
    <source>
        <strain evidence="3 4">DSM 45511</strain>
    </source>
</reference>
<feature type="transmembrane region" description="Helical" evidence="1">
    <location>
        <begin position="6"/>
        <end position="25"/>
    </location>
</feature>
<evidence type="ECO:0000313" key="3">
    <source>
        <dbReference type="EMBL" id="TQM45973.1"/>
    </source>
</evidence>
<dbReference type="RefSeq" id="WP_142101926.1">
    <property type="nucleotide sequence ID" value="NZ_VFPH01000001.1"/>
</dbReference>
<dbReference type="Pfam" id="PF13519">
    <property type="entry name" value="VWA_2"/>
    <property type="match status" value="1"/>
</dbReference>
<dbReference type="AlphaFoldDB" id="A0A543GIR3"/>
<name>A0A543GIR3_9PSEU</name>
<comment type="caution">
    <text evidence="3">The sequence shown here is derived from an EMBL/GenBank/DDBJ whole genome shotgun (WGS) entry which is preliminary data.</text>
</comment>
<dbReference type="PROSITE" id="PS50234">
    <property type="entry name" value="VWFA"/>
    <property type="match status" value="1"/>
</dbReference>
<feature type="transmembrane region" description="Helical" evidence="1">
    <location>
        <begin position="56"/>
        <end position="77"/>
    </location>
</feature>
<dbReference type="Proteomes" id="UP000319818">
    <property type="component" value="Unassembled WGS sequence"/>
</dbReference>
<dbReference type="PANTHER" id="PTHR37947">
    <property type="entry name" value="BLL2462 PROTEIN"/>
    <property type="match status" value="1"/>
</dbReference>
<gene>
    <name evidence="3" type="ORF">FB388_3376</name>
</gene>
<dbReference type="SMART" id="SM00327">
    <property type="entry name" value="VWA"/>
    <property type="match status" value="1"/>
</dbReference>
<sequence length="313" mass="31974">MRFLSPGWLALLAVVAALIVAYVVVQRRRSRYAVRFAALPLLERVMPHGPGWRRHLPAVAFLLTIAGLVLGMARPVMEVQVPRERATIVVAVDVSMSMGAQDVTPSRIAAAVTAARQFVAELPEAFPVGLVLFSGTSAVTVPPTPDRAAVTAAFDRISLGSGTAIGDAVLASVEAVRSSDDGADPPPARIVLLSDGANTTGTPIPDAAAEAAAAGVPVSTIAYGTPTGTTTVNGESVRVPADIEALAGLAAGSGGLAYRAETAAELEAVYADIGSSIGFRTEEREVTSAMLAAALLAALVAAAGSLAWFSRLP</sequence>
<evidence type="ECO:0000313" key="4">
    <source>
        <dbReference type="Proteomes" id="UP000319818"/>
    </source>
</evidence>
<keyword evidence="1" id="KW-0472">Membrane</keyword>
<dbReference type="OrthoDB" id="8882959at2"/>
<dbReference type="EMBL" id="VFPH01000001">
    <property type="protein sequence ID" value="TQM45973.1"/>
    <property type="molecule type" value="Genomic_DNA"/>
</dbReference>
<evidence type="ECO:0000256" key="1">
    <source>
        <dbReference type="SAM" id="Phobius"/>
    </source>
</evidence>
<keyword evidence="4" id="KW-1185">Reference proteome</keyword>
<dbReference type="SUPFAM" id="SSF53300">
    <property type="entry name" value="vWA-like"/>
    <property type="match status" value="1"/>
</dbReference>
<accession>A0A543GIR3</accession>
<organism evidence="3 4">
    <name type="scientific">Pseudonocardia cypriaca</name>
    <dbReference type="NCBI Taxonomy" id="882449"/>
    <lineage>
        <taxon>Bacteria</taxon>
        <taxon>Bacillati</taxon>
        <taxon>Actinomycetota</taxon>
        <taxon>Actinomycetes</taxon>
        <taxon>Pseudonocardiales</taxon>
        <taxon>Pseudonocardiaceae</taxon>
        <taxon>Pseudonocardia</taxon>
    </lineage>
</organism>
<dbReference type="Gene3D" id="3.40.50.410">
    <property type="entry name" value="von Willebrand factor, type A domain"/>
    <property type="match status" value="1"/>
</dbReference>
<evidence type="ECO:0000259" key="2">
    <source>
        <dbReference type="PROSITE" id="PS50234"/>
    </source>
</evidence>
<protein>
    <submittedName>
        <fullName evidence="3">Ca-activated chloride channel family protein</fullName>
    </submittedName>
</protein>
<dbReference type="InterPro" id="IPR036465">
    <property type="entry name" value="vWFA_dom_sf"/>
</dbReference>
<proteinExistence type="predicted"/>
<dbReference type="InterPro" id="IPR024163">
    <property type="entry name" value="Aerotolerance_reg_N"/>
</dbReference>
<dbReference type="PANTHER" id="PTHR37947:SF1">
    <property type="entry name" value="BLL2462 PROTEIN"/>
    <property type="match status" value="1"/>
</dbReference>
<feature type="domain" description="VWFA" evidence="2">
    <location>
        <begin position="87"/>
        <end position="273"/>
    </location>
</feature>
<feature type="transmembrane region" description="Helical" evidence="1">
    <location>
        <begin position="289"/>
        <end position="309"/>
    </location>
</feature>
<dbReference type="InterPro" id="IPR002035">
    <property type="entry name" value="VWF_A"/>
</dbReference>
<keyword evidence="1" id="KW-1133">Transmembrane helix</keyword>
<dbReference type="Pfam" id="PF07584">
    <property type="entry name" value="BatA"/>
    <property type="match status" value="1"/>
</dbReference>